<organism evidence="2 3">
    <name type="scientific">Cereibacter ovatus</name>
    <dbReference type="NCBI Taxonomy" id="439529"/>
    <lineage>
        <taxon>Bacteria</taxon>
        <taxon>Pseudomonadati</taxon>
        <taxon>Pseudomonadota</taxon>
        <taxon>Alphaproteobacteria</taxon>
        <taxon>Rhodobacterales</taxon>
        <taxon>Paracoccaceae</taxon>
        <taxon>Cereibacter</taxon>
    </lineage>
</organism>
<dbReference type="CDD" id="cd02065">
    <property type="entry name" value="B12-binding_like"/>
    <property type="match status" value="1"/>
</dbReference>
<proteinExistence type="predicted"/>
<evidence type="ECO:0000259" key="1">
    <source>
        <dbReference type="PROSITE" id="PS51332"/>
    </source>
</evidence>
<feature type="domain" description="B12-binding" evidence="1">
    <location>
        <begin position="133"/>
        <end position="260"/>
    </location>
</feature>
<dbReference type="Pfam" id="PF02310">
    <property type="entry name" value="B12-binding"/>
    <property type="match status" value="1"/>
</dbReference>
<dbReference type="Proteomes" id="UP000219467">
    <property type="component" value="Unassembled WGS sequence"/>
</dbReference>
<dbReference type="PROSITE" id="PS51332">
    <property type="entry name" value="B12_BINDING"/>
    <property type="match status" value="1"/>
</dbReference>
<dbReference type="AlphaFoldDB" id="A0A285CWR1"/>
<dbReference type="InterPro" id="IPR006158">
    <property type="entry name" value="Cobalamin-bd"/>
</dbReference>
<sequence>MDDGLQRGRTGLAGDGPVAVSRFAAEIVARLSARDGATNTPIREDLVRRLLDAVRSTERAPFETLKPELRRARVSRVALAELYIPEVARRLGQGWHEDTCTFAEVTIGTARLQAILRDIATSWTADEGGLRDGPTVLVLLPPGEQHTLGAMVAVAKLRRLGISVCLRIGTGTAELRELFVRRGFDAILISIAHAEMLEVCRNLVKTLKDMTGNSVPVAVGGALFLDGTEAAALLGADIVTNDVEAALQACGLGGSLAARPQAARI</sequence>
<dbReference type="GO" id="GO:0046872">
    <property type="term" value="F:metal ion binding"/>
    <property type="evidence" value="ECO:0007669"/>
    <property type="project" value="InterPro"/>
</dbReference>
<dbReference type="SUPFAM" id="SSF52242">
    <property type="entry name" value="Cobalamin (vitamin B12)-binding domain"/>
    <property type="match status" value="1"/>
</dbReference>
<gene>
    <name evidence="2" type="ORF">SAMN05878503_11169</name>
</gene>
<dbReference type="RefSeq" id="WP_097030949.1">
    <property type="nucleotide sequence ID" value="NZ_OAOQ01000011.1"/>
</dbReference>
<reference evidence="3" key="1">
    <citation type="submission" date="2017-08" db="EMBL/GenBank/DDBJ databases">
        <authorList>
            <person name="Varghese N."/>
            <person name="Submissions S."/>
        </authorList>
    </citation>
    <scope>NUCLEOTIDE SEQUENCE [LARGE SCALE GENOMIC DNA]</scope>
    <source>
        <strain evidence="3">JA234</strain>
    </source>
</reference>
<dbReference type="GO" id="GO:0031419">
    <property type="term" value="F:cobalamin binding"/>
    <property type="evidence" value="ECO:0007669"/>
    <property type="project" value="InterPro"/>
</dbReference>
<dbReference type="Gene3D" id="3.40.50.280">
    <property type="entry name" value="Cobalamin-binding domain"/>
    <property type="match status" value="1"/>
</dbReference>
<dbReference type="EMBL" id="OAOQ01000011">
    <property type="protein sequence ID" value="SNX71992.1"/>
    <property type="molecule type" value="Genomic_DNA"/>
</dbReference>
<accession>A0A285CWR1</accession>
<evidence type="ECO:0000313" key="3">
    <source>
        <dbReference type="Proteomes" id="UP000219467"/>
    </source>
</evidence>
<dbReference type="OrthoDB" id="5498228at2"/>
<protein>
    <submittedName>
        <fullName evidence="2">B12 binding protein</fullName>
    </submittedName>
</protein>
<dbReference type="InterPro" id="IPR036724">
    <property type="entry name" value="Cobalamin-bd_sf"/>
</dbReference>
<evidence type="ECO:0000313" key="2">
    <source>
        <dbReference type="EMBL" id="SNX71992.1"/>
    </source>
</evidence>
<name>A0A285CWR1_9RHOB</name>
<keyword evidence="3" id="KW-1185">Reference proteome</keyword>